<gene>
    <name evidence="2" type="ORF">T265_16374</name>
</gene>
<dbReference type="OrthoDB" id="10036174at2759"/>
<name>A0A074YT61_OPIVI</name>
<feature type="region of interest" description="Disordered" evidence="1">
    <location>
        <begin position="1"/>
        <end position="36"/>
    </location>
</feature>
<keyword evidence="3" id="KW-1185">Reference proteome</keyword>
<dbReference type="GeneID" id="20330539"/>
<dbReference type="Proteomes" id="UP000054324">
    <property type="component" value="Unassembled WGS sequence"/>
</dbReference>
<feature type="non-terminal residue" evidence="2">
    <location>
        <position position="1"/>
    </location>
</feature>
<dbReference type="AlphaFoldDB" id="A0A074YT61"/>
<evidence type="ECO:0000313" key="2">
    <source>
        <dbReference type="EMBL" id="KER17986.1"/>
    </source>
</evidence>
<protein>
    <submittedName>
        <fullName evidence="2">Uncharacterized protein</fullName>
    </submittedName>
</protein>
<dbReference type="EMBL" id="KL624488">
    <property type="protein sequence ID" value="KER17986.1"/>
    <property type="molecule type" value="Genomic_DNA"/>
</dbReference>
<reference evidence="2 3" key="1">
    <citation type="submission" date="2013-11" db="EMBL/GenBank/DDBJ databases">
        <title>Opisthorchis viverrini - life in the bile duct.</title>
        <authorList>
            <person name="Young N.D."/>
            <person name="Nagarajan N."/>
            <person name="Lin S.J."/>
            <person name="Korhonen P.K."/>
            <person name="Jex A.R."/>
            <person name="Hall R.S."/>
            <person name="Safavi-Hemami H."/>
            <person name="Kaewkong W."/>
            <person name="Bertrand D."/>
            <person name="Gao S."/>
            <person name="Seet Q."/>
            <person name="Wongkham S."/>
            <person name="Teh B.T."/>
            <person name="Wongkham C."/>
            <person name="Intapan P.M."/>
            <person name="Maleewong W."/>
            <person name="Yang X."/>
            <person name="Hu M."/>
            <person name="Wang Z."/>
            <person name="Hofmann A."/>
            <person name="Sternberg P.W."/>
            <person name="Tan P."/>
            <person name="Wang J."/>
            <person name="Gasser R.B."/>
        </authorList>
    </citation>
    <scope>NUCLEOTIDE SEQUENCE [LARGE SCALE GENOMIC DNA]</scope>
</reference>
<sequence length="74" mass="8943">SRQTNSRPSLSREASFEEQQLQRELDASRERETDLSEQLRFAEEEVRKMKRRVKESQVENELLSKKLERLYTTQ</sequence>
<evidence type="ECO:0000313" key="3">
    <source>
        <dbReference type="Proteomes" id="UP000054324"/>
    </source>
</evidence>
<evidence type="ECO:0000256" key="1">
    <source>
        <dbReference type="SAM" id="MobiDB-lite"/>
    </source>
</evidence>
<proteinExistence type="predicted"/>
<accession>A0A074YT61</accession>
<feature type="compositionally biased region" description="Basic and acidic residues" evidence="1">
    <location>
        <begin position="20"/>
        <end position="34"/>
    </location>
</feature>
<feature type="non-terminal residue" evidence="2">
    <location>
        <position position="74"/>
    </location>
</feature>
<dbReference type="KEGG" id="ovi:T265_16374"/>
<dbReference type="CTD" id="20330539"/>
<organism evidence="2 3">
    <name type="scientific">Opisthorchis viverrini</name>
    <name type="common">Southeast Asian liver fluke</name>
    <dbReference type="NCBI Taxonomy" id="6198"/>
    <lineage>
        <taxon>Eukaryota</taxon>
        <taxon>Metazoa</taxon>
        <taxon>Spiralia</taxon>
        <taxon>Lophotrochozoa</taxon>
        <taxon>Platyhelminthes</taxon>
        <taxon>Trematoda</taxon>
        <taxon>Digenea</taxon>
        <taxon>Opisthorchiida</taxon>
        <taxon>Opisthorchiata</taxon>
        <taxon>Opisthorchiidae</taxon>
        <taxon>Opisthorchis</taxon>
    </lineage>
</organism>
<dbReference type="RefSeq" id="XP_009178267.1">
    <property type="nucleotide sequence ID" value="XM_009180003.1"/>
</dbReference>